<evidence type="ECO:0000259" key="7">
    <source>
        <dbReference type="Pfam" id="PF02932"/>
    </source>
</evidence>
<dbReference type="FunFam" id="2.70.170.10:FF:000030">
    <property type="entry name" value="AcetylCholine Receptor"/>
    <property type="match status" value="2"/>
</dbReference>
<feature type="signal peptide" evidence="5">
    <location>
        <begin position="1"/>
        <end position="21"/>
    </location>
</feature>
<dbReference type="InterPro" id="IPR006029">
    <property type="entry name" value="Neurotrans-gated_channel_TM"/>
</dbReference>
<dbReference type="Gene3D" id="1.20.58.390">
    <property type="entry name" value="Neurotransmitter-gated ion-channel transmembrane domain"/>
    <property type="match status" value="2"/>
</dbReference>
<comment type="subcellular location">
    <subcellularLocation>
        <location evidence="1">Membrane</location>
        <topology evidence="1">Multi-pass membrane protein</topology>
    </subcellularLocation>
</comment>
<dbReference type="PRINTS" id="PR00252">
    <property type="entry name" value="NRIONCHANNEL"/>
</dbReference>
<dbReference type="OrthoDB" id="410315at2759"/>
<dbReference type="GO" id="GO:0004888">
    <property type="term" value="F:transmembrane signaling receptor activity"/>
    <property type="evidence" value="ECO:0007669"/>
    <property type="project" value="InterPro"/>
</dbReference>
<dbReference type="Proteomes" id="UP000838412">
    <property type="component" value="Chromosome 19"/>
</dbReference>
<feature type="transmembrane region" description="Helical" evidence="5">
    <location>
        <begin position="233"/>
        <end position="252"/>
    </location>
</feature>
<dbReference type="Pfam" id="PF02932">
    <property type="entry name" value="Neur_chan_memb"/>
    <property type="match status" value="2"/>
</dbReference>
<feature type="transmembrane region" description="Helical" evidence="5">
    <location>
        <begin position="631"/>
        <end position="658"/>
    </location>
</feature>
<protein>
    <submittedName>
        <fullName evidence="8">CHRNA7 protein</fullName>
    </submittedName>
</protein>
<organism evidence="8 9">
    <name type="scientific">Branchiostoma lanceolatum</name>
    <name type="common">Common lancelet</name>
    <name type="synonym">Amphioxus lanceolatum</name>
    <dbReference type="NCBI Taxonomy" id="7740"/>
    <lineage>
        <taxon>Eukaryota</taxon>
        <taxon>Metazoa</taxon>
        <taxon>Chordata</taxon>
        <taxon>Cephalochordata</taxon>
        <taxon>Leptocardii</taxon>
        <taxon>Amphioxiformes</taxon>
        <taxon>Branchiostomatidae</taxon>
        <taxon>Branchiostoma</taxon>
    </lineage>
</organism>
<sequence>MRGVCLCWFVVSLVTIIKVCGGNFSENHLIDRLLSGYNTDARPVKNSSAPVTVAIDIALAQLINVNDRQQDMMVNIWMRQYWTDEYLSWDPDDYYGLDVVRIQSSAIWRPDIVIYNGIFAEGYAELPDTKATISSEGEVTYLYPFTFTASCKINVADFPYDTQTCPLKFGSWSYDGLAIDVVNKSSSGDLEFEHNGIWTVIDLPAQRNVVTYGASAVPYPDVTFHVVIQRQSMYYIFFIFFPSILIVVISLMSFMIPPESGEKLSLSSTMLLTLVVYMQLVNGTLPTTSRYIPLVGRFFGAIILIVAMSTILSIFVISLHFSNPNPKPPPDWLKRVMGMSQEVFLTEWLFCGCGRSMGNFTEKHLVDRLMTGYSTNARPVKNSSAPVRVTMNVALAQLLDVNDRDQQITGIMWMRLYWTDEYLVWNPDDYRGLAAVRMQGSSIWRPDIVLYNGILQKGFAELPDTKVTITSNGSVFYLYPFTFKASCKISVVGFPYDTQRCPFKFGSWTFDAFAIDVINKSSEGDLDGYRKSGEWDVVNFVAERNVVSYSSSDAPYADVTFTLVIERQPLFYIYHIFAPCIVILLISLLSFNIPPDSGEKLSLSLTMLLSLIVFMHMVIESLPATSNYIPLIGRFFGVIIVVVAMSTILSILTIALNFTNMNTNPPYWLKQLLGMTEETGWLDCLFCGCVRLAKQHQPDRHREREMHQRSDYKTEEETAMLPSRLRIEDPSDNGNRFREQFDDTEELLPPIDGVINKLEALKQNQLKQKKKEAVMNEWKEIASRLDRVFLLVFLGACVVVSCTMTYVI</sequence>
<evidence type="ECO:0000259" key="6">
    <source>
        <dbReference type="Pfam" id="PF02931"/>
    </source>
</evidence>
<evidence type="ECO:0000256" key="1">
    <source>
        <dbReference type="ARBA" id="ARBA00004141"/>
    </source>
</evidence>
<reference evidence="8" key="1">
    <citation type="submission" date="2022-01" db="EMBL/GenBank/DDBJ databases">
        <authorList>
            <person name="Braso-Vives M."/>
        </authorList>
    </citation>
    <scope>NUCLEOTIDE SEQUENCE</scope>
</reference>
<dbReference type="NCBIfam" id="TIGR00860">
    <property type="entry name" value="LIC"/>
    <property type="match status" value="1"/>
</dbReference>
<keyword evidence="3 5" id="KW-1133">Transmembrane helix</keyword>
<dbReference type="Gene3D" id="2.70.170.10">
    <property type="entry name" value="Neurotransmitter-gated ion-channel ligand-binding domain"/>
    <property type="match status" value="2"/>
</dbReference>
<dbReference type="InterPro" id="IPR018000">
    <property type="entry name" value="Neurotransmitter_ion_chnl_CS"/>
</dbReference>
<dbReference type="AlphaFoldDB" id="A0A8J9ZEI9"/>
<evidence type="ECO:0000256" key="4">
    <source>
        <dbReference type="ARBA" id="ARBA00023136"/>
    </source>
</evidence>
<dbReference type="InterPro" id="IPR038050">
    <property type="entry name" value="Neuro_actylchol_rec"/>
</dbReference>
<dbReference type="SUPFAM" id="SSF63712">
    <property type="entry name" value="Nicotinic receptor ligand binding domain-like"/>
    <property type="match status" value="2"/>
</dbReference>
<dbReference type="InterPro" id="IPR036734">
    <property type="entry name" value="Neur_chan_lig-bd_sf"/>
</dbReference>
<dbReference type="InterPro" id="IPR006201">
    <property type="entry name" value="Neur_channel"/>
</dbReference>
<feature type="transmembrane region" description="Helical" evidence="5">
    <location>
        <begin position="264"/>
        <end position="282"/>
    </location>
</feature>
<evidence type="ECO:0000256" key="2">
    <source>
        <dbReference type="ARBA" id="ARBA00022692"/>
    </source>
</evidence>
<keyword evidence="5" id="KW-0813">Transport</keyword>
<dbReference type="PROSITE" id="PS00236">
    <property type="entry name" value="NEUROTR_ION_CHANNEL"/>
    <property type="match status" value="2"/>
</dbReference>
<feature type="domain" description="Neurotransmitter-gated ion-channel ligand-binding" evidence="6">
    <location>
        <begin position="27"/>
        <end position="231"/>
    </location>
</feature>
<dbReference type="GO" id="GO:0016020">
    <property type="term" value="C:membrane"/>
    <property type="evidence" value="ECO:0007669"/>
    <property type="project" value="UniProtKB-SubCell"/>
</dbReference>
<feature type="domain" description="Neurotransmitter-gated ion-channel transmembrane" evidence="7">
    <location>
        <begin position="240"/>
        <end position="336"/>
    </location>
</feature>
<feature type="transmembrane region" description="Helical" evidence="5">
    <location>
        <begin position="294"/>
        <end position="317"/>
    </location>
</feature>
<dbReference type="InterPro" id="IPR006202">
    <property type="entry name" value="Neur_chan_lig-bd"/>
</dbReference>
<dbReference type="CDD" id="cd18997">
    <property type="entry name" value="LGIC_ECD_nAChR"/>
    <property type="match status" value="2"/>
</dbReference>
<dbReference type="PANTHER" id="PTHR18945">
    <property type="entry name" value="NEUROTRANSMITTER GATED ION CHANNEL"/>
    <property type="match status" value="1"/>
</dbReference>
<dbReference type="CDD" id="cd19051">
    <property type="entry name" value="LGIC_TM_cation"/>
    <property type="match status" value="2"/>
</dbReference>
<dbReference type="Pfam" id="PF02931">
    <property type="entry name" value="Neur_chan_LBD"/>
    <property type="match status" value="2"/>
</dbReference>
<keyword evidence="5" id="KW-0732">Signal</keyword>
<keyword evidence="5" id="KW-0406">Ion transport</keyword>
<keyword evidence="5" id="KW-0407">Ion channel</keyword>
<dbReference type="EMBL" id="OV696704">
    <property type="protein sequence ID" value="CAH1252051.1"/>
    <property type="molecule type" value="Genomic_DNA"/>
</dbReference>
<dbReference type="InterPro" id="IPR036719">
    <property type="entry name" value="Neuro-gated_channel_TM_sf"/>
</dbReference>
<comment type="similarity">
    <text evidence="5">Belongs to the ligand-gated ion channel (TC 1.A.9) family.</text>
</comment>
<feature type="transmembrane region" description="Helical" evidence="5">
    <location>
        <begin position="601"/>
        <end position="619"/>
    </location>
</feature>
<proteinExistence type="inferred from homology"/>
<keyword evidence="2 5" id="KW-0812">Transmembrane</keyword>
<dbReference type="GO" id="GO:0005230">
    <property type="term" value="F:extracellular ligand-gated monoatomic ion channel activity"/>
    <property type="evidence" value="ECO:0007669"/>
    <property type="project" value="InterPro"/>
</dbReference>
<feature type="transmembrane region" description="Helical" evidence="5">
    <location>
        <begin position="788"/>
        <end position="807"/>
    </location>
</feature>
<feature type="transmembrane region" description="Helical" evidence="5">
    <location>
        <begin position="570"/>
        <end position="589"/>
    </location>
</feature>
<gene>
    <name evidence="8" type="primary">CHRNA7</name>
    <name evidence="8" type="ORF">BLAG_LOCUS12240</name>
</gene>
<evidence type="ECO:0000313" key="8">
    <source>
        <dbReference type="EMBL" id="CAH1252051.1"/>
    </source>
</evidence>
<feature type="chain" id="PRO_5035488433" evidence="5">
    <location>
        <begin position="22"/>
        <end position="808"/>
    </location>
</feature>
<dbReference type="SUPFAM" id="SSF90112">
    <property type="entry name" value="Neurotransmitter-gated ion-channel transmembrane pore"/>
    <property type="match status" value="2"/>
</dbReference>
<accession>A0A8J9ZEI9</accession>
<evidence type="ECO:0000256" key="3">
    <source>
        <dbReference type="ARBA" id="ARBA00022989"/>
    </source>
</evidence>
<comment type="caution">
    <text evidence="5">Lacks conserved residue(s) required for the propagation of feature annotation.</text>
</comment>
<keyword evidence="4 5" id="KW-0472">Membrane</keyword>
<name>A0A8J9ZEI9_BRALA</name>
<feature type="domain" description="Neurotransmitter-gated ion-channel ligand-binding" evidence="6">
    <location>
        <begin position="362"/>
        <end position="569"/>
    </location>
</feature>
<feature type="domain" description="Neurotransmitter-gated ion-channel transmembrane" evidence="7">
    <location>
        <begin position="577"/>
        <end position="802"/>
    </location>
</feature>
<evidence type="ECO:0000313" key="9">
    <source>
        <dbReference type="Proteomes" id="UP000838412"/>
    </source>
</evidence>
<evidence type="ECO:0000256" key="5">
    <source>
        <dbReference type="RuleBase" id="RU000687"/>
    </source>
</evidence>
<keyword evidence="9" id="KW-1185">Reference proteome</keyword>